<dbReference type="EMBL" id="JACBZD010000001">
    <property type="protein sequence ID" value="NYI05497.1"/>
    <property type="molecule type" value="Genomic_DNA"/>
</dbReference>
<dbReference type="Proteomes" id="UP000567795">
    <property type="component" value="Unassembled WGS sequence"/>
</dbReference>
<keyword evidence="1" id="KW-0472">Membrane</keyword>
<evidence type="ECO:0008006" key="4">
    <source>
        <dbReference type="Google" id="ProtNLM"/>
    </source>
</evidence>
<organism evidence="2 3">
    <name type="scientific">Allostreptomyces psammosilenae</name>
    <dbReference type="NCBI Taxonomy" id="1892865"/>
    <lineage>
        <taxon>Bacteria</taxon>
        <taxon>Bacillati</taxon>
        <taxon>Actinomycetota</taxon>
        <taxon>Actinomycetes</taxon>
        <taxon>Kitasatosporales</taxon>
        <taxon>Streptomycetaceae</taxon>
        <taxon>Allostreptomyces</taxon>
    </lineage>
</organism>
<keyword evidence="3" id="KW-1185">Reference proteome</keyword>
<evidence type="ECO:0000313" key="3">
    <source>
        <dbReference type="Proteomes" id="UP000567795"/>
    </source>
</evidence>
<evidence type="ECO:0000256" key="1">
    <source>
        <dbReference type="SAM" id="Phobius"/>
    </source>
</evidence>
<evidence type="ECO:0000313" key="2">
    <source>
        <dbReference type="EMBL" id="NYI05497.1"/>
    </source>
</evidence>
<feature type="transmembrane region" description="Helical" evidence="1">
    <location>
        <begin position="289"/>
        <end position="310"/>
    </location>
</feature>
<sequence length="522" mass="53981">MLLTGVLGESAAQPPLSGGPSWLPPYRLSPADPDGAGTGWLVWALLTAAVLTGGVGLWVGLTALRRGWTPSVRRLRAAGAAAVLAMVLVPPMGSADHLVYAAYGRLAATGGDPSTQTAATLAERGDPVGLAVEPPWTDIPSVYGPVATAEQWLAAVVGGDSVHTIVFVLALLGAAAYLGTGRLLEDMAGGEAGRARVALLWLLNPPLLLVAVNAAHVDALAIFFAVAALRVLTLGHRRRVAAGTRRGARCGTAAAVLSGVLVALACATKLSFGLFVLALLWGLRRDPRAALAMLLPGLATGLLLYLPVGLGSLEQLRENARLVSLAVPLRLTVGPLEALLGKETARSLIGLVGWLLMAAVTWLLVRHLGRVGLLRPVGLLGRIALLGRTPRTSRPGAHTPEPDARTAQTDAVWAAAVLSLAWLLTAPYSLPWYDVMAWAPLALLPATALDRLAVVRTTTLAWAYVPGRAVALPAALDWVAGGVRGTVAPVVGVGLLVAVAVLGLRRNTEKPSGETPPAPISR</sequence>
<feature type="transmembrane region" description="Helical" evidence="1">
    <location>
        <begin position="256"/>
        <end position="283"/>
    </location>
</feature>
<proteinExistence type="predicted"/>
<dbReference type="RefSeq" id="WP_179814229.1">
    <property type="nucleotide sequence ID" value="NZ_JACBZD010000001.1"/>
</dbReference>
<keyword evidence="1" id="KW-1133">Transmembrane helix</keyword>
<feature type="transmembrane region" description="Helical" evidence="1">
    <location>
        <begin position="219"/>
        <end position="235"/>
    </location>
</feature>
<feature type="transmembrane region" description="Helical" evidence="1">
    <location>
        <begin position="75"/>
        <end position="93"/>
    </location>
</feature>
<gene>
    <name evidence="2" type="ORF">FHU37_002440</name>
</gene>
<feature type="transmembrane region" description="Helical" evidence="1">
    <location>
        <begin position="486"/>
        <end position="504"/>
    </location>
</feature>
<reference evidence="2 3" key="1">
    <citation type="submission" date="2020-07" db="EMBL/GenBank/DDBJ databases">
        <title>Sequencing the genomes of 1000 actinobacteria strains.</title>
        <authorList>
            <person name="Klenk H.-P."/>
        </authorList>
    </citation>
    <scope>NUCLEOTIDE SEQUENCE [LARGE SCALE GENOMIC DNA]</scope>
    <source>
        <strain evidence="2 3">DSM 42178</strain>
    </source>
</reference>
<feature type="transmembrane region" description="Helical" evidence="1">
    <location>
        <begin position="196"/>
        <end position="213"/>
    </location>
</feature>
<name>A0A852ZV57_9ACTN</name>
<accession>A0A852ZV57</accession>
<feature type="transmembrane region" description="Helical" evidence="1">
    <location>
        <begin position="40"/>
        <end position="63"/>
    </location>
</feature>
<feature type="transmembrane region" description="Helical" evidence="1">
    <location>
        <begin position="461"/>
        <end position="480"/>
    </location>
</feature>
<dbReference type="AlphaFoldDB" id="A0A852ZV57"/>
<feature type="transmembrane region" description="Helical" evidence="1">
    <location>
        <begin position="162"/>
        <end position="184"/>
    </location>
</feature>
<feature type="transmembrane region" description="Helical" evidence="1">
    <location>
        <begin position="411"/>
        <end position="430"/>
    </location>
</feature>
<comment type="caution">
    <text evidence="2">The sequence shown here is derived from an EMBL/GenBank/DDBJ whole genome shotgun (WGS) entry which is preliminary data.</text>
</comment>
<protein>
    <recommendedName>
        <fullName evidence="4">DUF2029 domain-containing protein</fullName>
    </recommendedName>
</protein>
<feature type="transmembrane region" description="Helical" evidence="1">
    <location>
        <begin position="347"/>
        <end position="365"/>
    </location>
</feature>
<dbReference type="Pfam" id="PF26314">
    <property type="entry name" value="MptA_B_family"/>
    <property type="match status" value="1"/>
</dbReference>
<keyword evidence="1" id="KW-0812">Transmembrane</keyword>